<dbReference type="EMBL" id="PDEP01000005">
    <property type="protein sequence ID" value="PEN07698.1"/>
    <property type="molecule type" value="Genomic_DNA"/>
</dbReference>
<organism evidence="5 6">
    <name type="scientific">Longimonas halophila</name>
    <dbReference type="NCBI Taxonomy" id="1469170"/>
    <lineage>
        <taxon>Bacteria</taxon>
        <taxon>Pseudomonadati</taxon>
        <taxon>Rhodothermota</taxon>
        <taxon>Rhodothermia</taxon>
        <taxon>Rhodothermales</taxon>
        <taxon>Salisaetaceae</taxon>
        <taxon>Longimonas</taxon>
    </lineage>
</organism>
<dbReference type="CDD" id="cd01561">
    <property type="entry name" value="CBS_like"/>
    <property type="match status" value="1"/>
</dbReference>
<evidence type="ECO:0000256" key="2">
    <source>
        <dbReference type="ARBA" id="ARBA00007103"/>
    </source>
</evidence>
<dbReference type="OrthoDB" id="9808024at2"/>
<keyword evidence="6" id="KW-1185">Reference proteome</keyword>
<reference evidence="5 6" key="1">
    <citation type="submission" date="2017-10" db="EMBL/GenBank/DDBJ databases">
        <title>Draft genome of Longimonas halophila.</title>
        <authorList>
            <person name="Goh K.M."/>
            <person name="Shamsir M.S."/>
            <person name="Lim S.W."/>
        </authorList>
    </citation>
    <scope>NUCLEOTIDE SEQUENCE [LARGE SCALE GENOMIC DNA]</scope>
    <source>
        <strain evidence="5 6">KCTC 42399</strain>
    </source>
</reference>
<dbReference type="InterPro" id="IPR001926">
    <property type="entry name" value="TrpB-like_PALP"/>
</dbReference>
<dbReference type="PROSITE" id="PS00901">
    <property type="entry name" value="CYS_SYNTHASE"/>
    <property type="match status" value="1"/>
</dbReference>
<sequence>MTASSPFSPATDTRPALLDAIGNTPLLPLRQIGHDLPDGVTLWVKAEHLNPGGSVKDRPARHMIEDGLRTGAYQPHHTLIDATSGNTGIAYAMIAAALNREVALALPENASAERKAVLRAYGAELILTDAMEGTDGAQARVQELVEAHPDRYFYPDQYSNNANWQAHYDTTAPEIWTQTHERVTHFVAGLGTTGTFTGVARRLKEYDDAITCIAMQPDTALHGLEGLKHLPTAHTPSIYDSSLADAQATCSTETAHAMTRRLAAEEGLLVGPSAGANVATALRHAHTLDAGHIVTILCDTGTRYLSDDLWSDAA</sequence>
<dbReference type="RefSeq" id="WP_098061885.1">
    <property type="nucleotide sequence ID" value="NZ_PDEP01000005.1"/>
</dbReference>
<dbReference type="InterPro" id="IPR001216">
    <property type="entry name" value="P-phosphate_BS"/>
</dbReference>
<feature type="domain" description="Tryptophan synthase beta chain-like PALP" evidence="4">
    <location>
        <begin position="18"/>
        <end position="299"/>
    </location>
</feature>
<evidence type="ECO:0000256" key="3">
    <source>
        <dbReference type="ARBA" id="ARBA00022898"/>
    </source>
</evidence>
<dbReference type="FunFam" id="3.40.50.1100:FF:000003">
    <property type="entry name" value="Cystathionine beta-synthase"/>
    <property type="match status" value="1"/>
</dbReference>
<gene>
    <name evidence="5" type="ORF">CRI93_06865</name>
</gene>
<evidence type="ECO:0000313" key="5">
    <source>
        <dbReference type="EMBL" id="PEN07698.1"/>
    </source>
</evidence>
<dbReference type="PANTHER" id="PTHR10314">
    <property type="entry name" value="CYSTATHIONINE BETA-SYNTHASE"/>
    <property type="match status" value="1"/>
</dbReference>
<dbReference type="AlphaFoldDB" id="A0A2H3NM45"/>
<keyword evidence="3" id="KW-0663">Pyridoxal phosphate</keyword>
<evidence type="ECO:0000256" key="1">
    <source>
        <dbReference type="ARBA" id="ARBA00001933"/>
    </source>
</evidence>
<name>A0A2H3NM45_9BACT</name>
<dbReference type="SUPFAM" id="SSF53686">
    <property type="entry name" value="Tryptophan synthase beta subunit-like PLP-dependent enzymes"/>
    <property type="match status" value="1"/>
</dbReference>
<protein>
    <submittedName>
        <fullName evidence="5">Cysteine synthase</fullName>
    </submittedName>
</protein>
<dbReference type="Gene3D" id="3.40.50.1100">
    <property type="match status" value="2"/>
</dbReference>
<dbReference type="Proteomes" id="UP000221024">
    <property type="component" value="Unassembled WGS sequence"/>
</dbReference>
<evidence type="ECO:0000259" key="4">
    <source>
        <dbReference type="Pfam" id="PF00291"/>
    </source>
</evidence>
<comment type="caution">
    <text evidence="5">The sequence shown here is derived from an EMBL/GenBank/DDBJ whole genome shotgun (WGS) entry which is preliminary data.</text>
</comment>
<dbReference type="GO" id="GO:0006535">
    <property type="term" value="P:cysteine biosynthetic process from serine"/>
    <property type="evidence" value="ECO:0007669"/>
    <property type="project" value="InterPro"/>
</dbReference>
<dbReference type="InterPro" id="IPR036052">
    <property type="entry name" value="TrpB-like_PALP_sf"/>
</dbReference>
<comment type="similarity">
    <text evidence="2">Belongs to the cysteine synthase/cystathionine beta-synthase family.</text>
</comment>
<evidence type="ECO:0000313" key="6">
    <source>
        <dbReference type="Proteomes" id="UP000221024"/>
    </source>
</evidence>
<accession>A0A2H3NM45</accession>
<dbReference type="GO" id="GO:0016765">
    <property type="term" value="F:transferase activity, transferring alkyl or aryl (other than methyl) groups"/>
    <property type="evidence" value="ECO:0007669"/>
    <property type="project" value="UniProtKB-ARBA"/>
</dbReference>
<dbReference type="Pfam" id="PF00291">
    <property type="entry name" value="PALP"/>
    <property type="match status" value="1"/>
</dbReference>
<dbReference type="InterPro" id="IPR050214">
    <property type="entry name" value="Cys_Synth/Cystath_Beta-Synth"/>
</dbReference>
<comment type="cofactor">
    <cofactor evidence="1">
        <name>pyridoxal 5'-phosphate</name>
        <dbReference type="ChEBI" id="CHEBI:597326"/>
    </cofactor>
</comment>
<proteinExistence type="inferred from homology"/>